<dbReference type="Proteomes" id="UP000319383">
    <property type="component" value="Chromosome"/>
</dbReference>
<dbReference type="InterPro" id="IPR013766">
    <property type="entry name" value="Thioredoxin_domain"/>
</dbReference>
<feature type="signal peptide" evidence="1">
    <location>
        <begin position="1"/>
        <end position="22"/>
    </location>
</feature>
<dbReference type="SUPFAM" id="SSF52833">
    <property type="entry name" value="Thioredoxin-like"/>
    <property type="match status" value="1"/>
</dbReference>
<dbReference type="AlphaFoldDB" id="A0A517ZYZ3"/>
<evidence type="ECO:0000313" key="4">
    <source>
        <dbReference type="Proteomes" id="UP000319383"/>
    </source>
</evidence>
<dbReference type="PANTHER" id="PTHR45663:SF11">
    <property type="entry name" value="GEO12009P1"/>
    <property type="match status" value="1"/>
</dbReference>
<dbReference type="InterPro" id="IPR036249">
    <property type="entry name" value="Thioredoxin-like_sf"/>
</dbReference>
<protein>
    <submittedName>
        <fullName evidence="3">Thioredoxin-like protein</fullName>
    </submittedName>
</protein>
<dbReference type="GO" id="GO:0015035">
    <property type="term" value="F:protein-disulfide reductase activity"/>
    <property type="evidence" value="ECO:0007669"/>
    <property type="project" value="TreeGrafter"/>
</dbReference>
<reference evidence="3 4" key="1">
    <citation type="submission" date="2019-02" db="EMBL/GenBank/DDBJ databases">
        <title>Deep-cultivation of Planctomycetes and their phenomic and genomic characterization uncovers novel biology.</title>
        <authorList>
            <person name="Wiegand S."/>
            <person name="Jogler M."/>
            <person name="Boedeker C."/>
            <person name="Pinto D."/>
            <person name="Vollmers J."/>
            <person name="Rivas-Marin E."/>
            <person name="Kohn T."/>
            <person name="Peeters S.H."/>
            <person name="Heuer A."/>
            <person name="Rast P."/>
            <person name="Oberbeckmann S."/>
            <person name="Bunk B."/>
            <person name="Jeske O."/>
            <person name="Meyerdierks A."/>
            <person name="Storesund J.E."/>
            <person name="Kallscheuer N."/>
            <person name="Luecker S."/>
            <person name="Lage O.M."/>
            <person name="Pohl T."/>
            <person name="Merkel B.J."/>
            <person name="Hornburger P."/>
            <person name="Mueller R.-W."/>
            <person name="Bruemmer F."/>
            <person name="Labrenz M."/>
            <person name="Spormann A.M."/>
            <person name="Op den Camp H."/>
            <person name="Overmann J."/>
            <person name="Amann R."/>
            <person name="Jetten M.S.M."/>
            <person name="Mascher T."/>
            <person name="Medema M.H."/>
            <person name="Devos D.P."/>
            <person name="Kaster A.-K."/>
            <person name="Ovreas L."/>
            <person name="Rohde M."/>
            <person name="Galperin M.Y."/>
            <person name="Jogler C."/>
        </authorList>
    </citation>
    <scope>NUCLEOTIDE SEQUENCE [LARGE SCALE GENOMIC DNA]</scope>
    <source>
        <strain evidence="3 4">Mal52</strain>
    </source>
</reference>
<dbReference type="EMBL" id="CP036276">
    <property type="protein sequence ID" value="QDU47678.1"/>
    <property type="molecule type" value="Genomic_DNA"/>
</dbReference>
<dbReference type="KEGG" id="sdyn:Mal52_62130"/>
<dbReference type="Pfam" id="PF00085">
    <property type="entry name" value="Thioredoxin"/>
    <property type="match status" value="1"/>
</dbReference>
<sequence precursor="true">MNVTPFSLVLGGIITIACAADADETCCPCPRNQRTASCTRSSRQPTATAQATTPATEILAFGASWCGPCQKMAPVLADLEKQGLNIRRIDVDNDPAMTRKFRVTSLPTMVKLIRGREAGRLVGMTSADQVTSLAGKVAQVCGLGGKAKFAESNTDCPACCESDHCCADALCEIPAATEVETLLRATYEVPHDKAAALVGLLEKTTQVSMETKIADGKLTITTTPAAQRTIGAFINAFLRDSSVSPLSACSS</sequence>
<dbReference type="RefSeq" id="WP_145380462.1">
    <property type="nucleotide sequence ID" value="NZ_CP036276.1"/>
</dbReference>
<evidence type="ECO:0000313" key="3">
    <source>
        <dbReference type="EMBL" id="QDU47678.1"/>
    </source>
</evidence>
<proteinExistence type="predicted"/>
<name>A0A517ZYZ3_9PLAN</name>
<feature type="chain" id="PRO_5021765285" evidence="1">
    <location>
        <begin position="23"/>
        <end position="251"/>
    </location>
</feature>
<dbReference type="Gene3D" id="3.40.30.10">
    <property type="entry name" value="Glutaredoxin"/>
    <property type="match status" value="1"/>
</dbReference>
<keyword evidence="4" id="KW-1185">Reference proteome</keyword>
<dbReference type="PANTHER" id="PTHR45663">
    <property type="entry name" value="GEO12009P1"/>
    <property type="match status" value="1"/>
</dbReference>
<keyword evidence="1" id="KW-0732">Signal</keyword>
<dbReference type="PROSITE" id="PS51352">
    <property type="entry name" value="THIOREDOXIN_2"/>
    <property type="match status" value="1"/>
</dbReference>
<dbReference type="GO" id="GO:0005737">
    <property type="term" value="C:cytoplasm"/>
    <property type="evidence" value="ECO:0007669"/>
    <property type="project" value="TreeGrafter"/>
</dbReference>
<evidence type="ECO:0000256" key="1">
    <source>
        <dbReference type="SAM" id="SignalP"/>
    </source>
</evidence>
<accession>A0A517ZYZ3</accession>
<gene>
    <name evidence="3" type="ORF">Mal52_62130</name>
</gene>
<feature type="domain" description="Thioredoxin" evidence="2">
    <location>
        <begin position="38"/>
        <end position="139"/>
    </location>
</feature>
<organism evidence="3 4">
    <name type="scientific">Symmachiella dynata</name>
    <dbReference type="NCBI Taxonomy" id="2527995"/>
    <lineage>
        <taxon>Bacteria</taxon>
        <taxon>Pseudomonadati</taxon>
        <taxon>Planctomycetota</taxon>
        <taxon>Planctomycetia</taxon>
        <taxon>Planctomycetales</taxon>
        <taxon>Planctomycetaceae</taxon>
        <taxon>Symmachiella</taxon>
    </lineage>
</organism>
<evidence type="ECO:0000259" key="2">
    <source>
        <dbReference type="PROSITE" id="PS51352"/>
    </source>
</evidence>
<dbReference type="CDD" id="cd02947">
    <property type="entry name" value="TRX_family"/>
    <property type="match status" value="1"/>
</dbReference>